<comment type="caution">
    <text evidence="2">The sequence shown here is derived from an EMBL/GenBank/DDBJ whole genome shotgun (WGS) entry which is preliminary data.</text>
</comment>
<dbReference type="Proteomes" id="UP001085076">
    <property type="component" value="Miscellaneous, Linkage group lg06"/>
</dbReference>
<sequence>MQVDELKEDKGRFGAWMTKGYSRRGRTQNFSRRSSGDEVGRKTMGTRFEVLQNVSEEQAANTLEHVSNGRLAEVTGHNHVSTRTHTKDSGRGGKGARPRGNFQRNEKETDSFEGQLDDTRGNLELKSTQGKVDRYVASRATRGGRGGYNHTYHCGTVRANQYLLDYSIEKQMEGPHDDTEVSPPLRLMTSLNRENYENKNEPNNELSIIPSSSQKSHFAFVNDFAGALEGNGNERQKRDELMEMEEPPDPGEGMDVEAIPEDRTETSGKRNSMEHYHHPKKGRIEQEETHQGQTGL</sequence>
<evidence type="ECO:0000313" key="2">
    <source>
        <dbReference type="EMBL" id="KAJ0969060.1"/>
    </source>
</evidence>
<name>A0A9D5HAE0_9LILI</name>
<reference evidence="2" key="1">
    <citation type="submission" date="2021-03" db="EMBL/GenBank/DDBJ databases">
        <authorList>
            <person name="Li Z."/>
            <person name="Yang C."/>
        </authorList>
    </citation>
    <scope>NUCLEOTIDE SEQUENCE</scope>
    <source>
        <strain evidence="2">Dzin_1.0</strain>
        <tissue evidence="2">Leaf</tissue>
    </source>
</reference>
<keyword evidence="3" id="KW-1185">Reference proteome</keyword>
<feature type="compositionally biased region" description="Basic and acidic residues" evidence="1">
    <location>
        <begin position="260"/>
        <end position="290"/>
    </location>
</feature>
<protein>
    <submittedName>
        <fullName evidence="2">Uncharacterized protein</fullName>
    </submittedName>
</protein>
<dbReference type="EMBL" id="JAGGNH010000006">
    <property type="protein sequence ID" value="KAJ0969060.1"/>
    <property type="molecule type" value="Genomic_DNA"/>
</dbReference>
<feature type="compositionally biased region" description="Acidic residues" evidence="1">
    <location>
        <begin position="242"/>
        <end position="259"/>
    </location>
</feature>
<accession>A0A9D5HAE0</accession>
<gene>
    <name evidence="2" type="ORF">J5N97_021937</name>
</gene>
<feature type="compositionally biased region" description="Basic and acidic residues" evidence="1">
    <location>
        <begin position="232"/>
        <end position="241"/>
    </location>
</feature>
<reference evidence="2" key="2">
    <citation type="journal article" date="2022" name="Hortic Res">
        <title>The genome of Dioscorea zingiberensis sheds light on the biosynthesis, origin and evolution of the medicinally important diosgenin saponins.</title>
        <authorList>
            <person name="Li Y."/>
            <person name="Tan C."/>
            <person name="Li Z."/>
            <person name="Guo J."/>
            <person name="Li S."/>
            <person name="Chen X."/>
            <person name="Wang C."/>
            <person name="Dai X."/>
            <person name="Yang H."/>
            <person name="Song W."/>
            <person name="Hou L."/>
            <person name="Xu J."/>
            <person name="Tong Z."/>
            <person name="Xu A."/>
            <person name="Yuan X."/>
            <person name="Wang W."/>
            <person name="Yang Q."/>
            <person name="Chen L."/>
            <person name="Sun Z."/>
            <person name="Wang K."/>
            <person name="Pan B."/>
            <person name="Chen J."/>
            <person name="Bao Y."/>
            <person name="Liu F."/>
            <person name="Qi X."/>
            <person name="Gang D.R."/>
            <person name="Wen J."/>
            <person name="Li J."/>
        </authorList>
    </citation>
    <scope>NUCLEOTIDE SEQUENCE</scope>
    <source>
        <strain evidence="2">Dzin_1.0</strain>
    </source>
</reference>
<feature type="region of interest" description="Disordered" evidence="1">
    <location>
        <begin position="229"/>
        <end position="296"/>
    </location>
</feature>
<evidence type="ECO:0000313" key="3">
    <source>
        <dbReference type="Proteomes" id="UP001085076"/>
    </source>
</evidence>
<organism evidence="2 3">
    <name type="scientific">Dioscorea zingiberensis</name>
    <dbReference type="NCBI Taxonomy" id="325984"/>
    <lineage>
        <taxon>Eukaryota</taxon>
        <taxon>Viridiplantae</taxon>
        <taxon>Streptophyta</taxon>
        <taxon>Embryophyta</taxon>
        <taxon>Tracheophyta</taxon>
        <taxon>Spermatophyta</taxon>
        <taxon>Magnoliopsida</taxon>
        <taxon>Liliopsida</taxon>
        <taxon>Dioscoreales</taxon>
        <taxon>Dioscoreaceae</taxon>
        <taxon>Dioscorea</taxon>
    </lineage>
</organism>
<feature type="region of interest" description="Disordered" evidence="1">
    <location>
        <begin position="17"/>
        <end position="43"/>
    </location>
</feature>
<proteinExistence type="predicted"/>
<feature type="region of interest" description="Disordered" evidence="1">
    <location>
        <begin position="76"/>
        <end position="126"/>
    </location>
</feature>
<evidence type="ECO:0000256" key="1">
    <source>
        <dbReference type="SAM" id="MobiDB-lite"/>
    </source>
</evidence>
<dbReference type="AlphaFoldDB" id="A0A9D5HAE0"/>